<protein>
    <recommendedName>
        <fullName evidence="2">carboxypeptidase C</fullName>
        <ecNumber evidence="2">3.4.16.5</ecNumber>
    </recommendedName>
</protein>
<dbReference type="GO" id="GO:0000324">
    <property type="term" value="C:fungal-type vacuole"/>
    <property type="evidence" value="ECO:0007669"/>
    <property type="project" value="TreeGrafter"/>
</dbReference>
<evidence type="ECO:0000256" key="3">
    <source>
        <dbReference type="ARBA" id="ARBA00022645"/>
    </source>
</evidence>
<name>A0A8H4QC89_9HYPO</name>
<evidence type="ECO:0000256" key="6">
    <source>
        <dbReference type="ARBA" id="ARBA00023180"/>
    </source>
</evidence>
<dbReference type="Gene3D" id="1.10.287.410">
    <property type="match status" value="1"/>
</dbReference>
<dbReference type="EMBL" id="JAACLJ010000001">
    <property type="protein sequence ID" value="KAF4594891.1"/>
    <property type="molecule type" value="Genomic_DNA"/>
</dbReference>
<proteinExistence type="inferred from homology"/>
<dbReference type="GO" id="GO:0006508">
    <property type="term" value="P:proteolysis"/>
    <property type="evidence" value="ECO:0007669"/>
    <property type="project" value="UniProtKB-KW"/>
</dbReference>
<evidence type="ECO:0000313" key="9">
    <source>
        <dbReference type="Proteomes" id="UP000562929"/>
    </source>
</evidence>
<gene>
    <name evidence="8" type="ORF">GQ602_000504</name>
</gene>
<evidence type="ECO:0000256" key="2">
    <source>
        <dbReference type="ARBA" id="ARBA00012446"/>
    </source>
</evidence>
<feature type="chain" id="PRO_5034126138" description="carboxypeptidase C" evidence="7">
    <location>
        <begin position="19"/>
        <end position="477"/>
    </location>
</feature>
<comment type="similarity">
    <text evidence="1">Belongs to the peptidase S10 family.</text>
</comment>
<accession>A0A8H4QC89</accession>
<dbReference type="SUPFAM" id="SSF53474">
    <property type="entry name" value="alpha/beta-Hydrolases"/>
    <property type="match status" value="1"/>
</dbReference>
<keyword evidence="9" id="KW-1185">Reference proteome</keyword>
<keyword evidence="5" id="KW-0378">Hydrolase</keyword>
<dbReference type="PANTHER" id="PTHR11802">
    <property type="entry name" value="SERINE PROTEASE FAMILY S10 SERINE CARBOXYPEPTIDASE"/>
    <property type="match status" value="1"/>
</dbReference>
<sequence length="477" mass="54208">MRFCFYIILLASGTKVCSLRSKSAGEKVQGEEQQRHVQIPRSETTLFDGGHHEMTRNDPLRLRLVPQPNLLTLGLESGRQYAGYLDDDANDKHLFFWFFESRNDPVNDPIVLWLNGGPGAGSIPAIINELGPALIDEKKGRYHVRRNPWSANSNASLLFIDQPVNSGFSYSGKNVNSTEAAGKDFYRLLTLFFDKFPQYKRQRFHMAGHSYAGRFIPIFANEILSHPDRNINLKSIMLGNPHTDPLRLFASRQPMACGKGGRPPVMNSSECEVMKRDMEICLERVRICYNTNVCEDRNETCGHATNAHYHRDELDMRNQNPATTALKLQFQADYFNDTGVRLLLNSDISSFVYSNETTWRAFYEAGDWMRPTQGYLGEVLRQIPVLIYAGDTDYICNWLGNKVMTEELEWPGKAAFGEAETKSLALTAKGAAYGTIKAARNLAFGRIYDAGHIVPLSQPRAYLDLFNRWTRGEWYED</sequence>
<dbReference type="Pfam" id="PF00450">
    <property type="entry name" value="Peptidase_S10"/>
    <property type="match status" value="1"/>
</dbReference>
<organism evidence="8 9">
    <name type="scientific">Ophiocordyceps camponoti-floridani</name>
    <dbReference type="NCBI Taxonomy" id="2030778"/>
    <lineage>
        <taxon>Eukaryota</taxon>
        <taxon>Fungi</taxon>
        <taxon>Dikarya</taxon>
        <taxon>Ascomycota</taxon>
        <taxon>Pezizomycotina</taxon>
        <taxon>Sordariomycetes</taxon>
        <taxon>Hypocreomycetidae</taxon>
        <taxon>Hypocreales</taxon>
        <taxon>Ophiocordycipitaceae</taxon>
        <taxon>Ophiocordyceps</taxon>
    </lineage>
</organism>
<keyword evidence="6" id="KW-0325">Glycoprotein</keyword>
<evidence type="ECO:0000256" key="1">
    <source>
        <dbReference type="ARBA" id="ARBA00009431"/>
    </source>
</evidence>
<dbReference type="Proteomes" id="UP000562929">
    <property type="component" value="Unassembled WGS sequence"/>
</dbReference>
<dbReference type="InterPro" id="IPR029058">
    <property type="entry name" value="AB_hydrolase_fold"/>
</dbReference>
<comment type="caution">
    <text evidence="8">The sequence shown here is derived from an EMBL/GenBank/DDBJ whole genome shotgun (WGS) entry which is preliminary data.</text>
</comment>
<reference evidence="8 9" key="1">
    <citation type="journal article" date="2020" name="G3 (Bethesda)">
        <title>Genetic Underpinnings of Host Manipulation by Ophiocordyceps as Revealed by Comparative Transcriptomics.</title>
        <authorList>
            <person name="Will I."/>
            <person name="Das B."/>
            <person name="Trinh T."/>
            <person name="Brachmann A."/>
            <person name="Ohm R.A."/>
            <person name="de Bekker C."/>
        </authorList>
    </citation>
    <scope>NUCLEOTIDE SEQUENCE [LARGE SCALE GENOMIC DNA]</scope>
    <source>
        <strain evidence="8 9">EC05</strain>
    </source>
</reference>
<dbReference type="EC" id="3.4.16.5" evidence="2"/>
<dbReference type="PANTHER" id="PTHR11802:SF113">
    <property type="entry name" value="SERINE CARBOXYPEPTIDASE CTSA-4.1"/>
    <property type="match status" value="1"/>
</dbReference>
<dbReference type="GO" id="GO:0004185">
    <property type="term" value="F:serine-type carboxypeptidase activity"/>
    <property type="evidence" value="ECO:0007669"/>
    <property type="project" value="UniProtKB-EC"/>
</dbReference>
<evidence type="ECO:0000256" key="4">
    <source>
        <dbReference type="ARBA" id="ARBA00022670"/>
    </source>
</evidence>
<dbReference type="OrthoDB" id="443318at2759"/>
<evidence type="ECO:0000256" key="5">
    <source>
        <dbReference type="ARBA" id="ARBA00022801"/>
    </source>
</evidence>
<keyword evidence="3 8" id="KW-0121">Carboxypeptidase</keyword>
<evidence type="ECO:0000256" key="7">
    <source>
        <dbReference type="SAM" id="SignalP"/>
    </source>
</evidence>
<dbReference type="Gene3D" id="3.40.50.1820">
    <property type="entry name" value="alpha/beta hydrolase"/>
    <property type="match status" value="1"/>
</dbReference>
<keyword evidence="7" id="KW-0732">Signal</keyword>
<dbReference type="PRINTS" id="PR00724">
    <property type="entry name" value="CRBOXYPTASEC"/>
</dbReference>
<evidence type="ECO:0000313" key="8">
    <source>
        <dbReference type="EMBL" id="KAF4594891.1"/>
    </source>
</evidence>
<keyword evidence="4" id="KW-0645">Protease</keyword>
<dbReference type="InterPro" id="IPR001563">
    <property type="entry name" value="Peptidase_S10"/>
</dbReference>
<dbReference type="AlphaFoldDB" id="A0A8H4QC89"/>
<feature type="signal peptide" evidence="7">
    <location>
        <begin position="1"/>
        <end position="18"/>
    </location>
</feature>